<keyword evidence="2" id="KW-0378">Hydrolase</keyword>
<dbReference type="InterPro" id="IPR013595">
    <property type="entry name" value="Pept_S33_TAP-like_C"/>
</dbReference>
<evidence type="ECO:0000313" key="5">
    <source>
        <dbReference type="Proteomes" id="UP000078397"/>
    </source>
</evidence>
<dbReference type="GeneID" id="28847480"/>
<evidence type="ECO:0000256" key="1">
    <source>
        <dbReference type="ARBA" id="ARBA00010088"/>
    </source>
</evidence>
<evidence type="ECO:0000256" key="2">
    <source>
        <dbReference type="ARBA" id="ARBA00022801"/>
    </source>
</evidence>
<dbReference type="AlphaFoldDB" id="A0A179FRK6"/>
<dbReference type="Pfam" id="PF08386">
    <property type="entry name" value="Abhydrolase_4"/>
    <property type="match status" value="1"/>
</dbReference>
<gene>
    <name evidence="4" type="ORF">VFPPC_04077</name>
</gene>
<dbReference type="PANTHER" id="PTHR43248">
    <property type="entry name" value="2-SUCCINYL-6-HYDROXY-2,4-CYCLOHEXADIENE-1-CARBOXYLATE SYNTHASE"/>
    <property type="match status" value="1"/>
</dbReference>
<dbReference type="RefSeq" id="XP_018144573.1">
    <property type="nucleotide sequence ID" value="XM_018283486.1"/>
</dbReference>
<comment type="similarity">
    <text evidence="1">Belongs to the peptidase S33 family.</text>
</comment>
<sequence>MCPFIKFLPLLRPAIELTCSTERFDWTSIKPSTNLEYHPCYTNAQCARLILPLDYQKPNDTRTVALAIAKIPTTVPDDDPRFGGSIFLNPGGPGGCATDLAVWLGPSLQLRLERSGRRHYEYIGIDGRGIGHSWPASNCFPGDLLSRLAFNMEQRGMGSLTDSDHAIRYGLALSDGFGERCAMADKSGLNGGDIMAYAGTASVARDMVEVADKIVELRLRRHGANGQYGGDAAQTTKDVARIQYLGFSYGTILGHYLVSMFPERVGRLILDGVMDPRDYATGPGWTTNLADTDKLYHAFFGGCHKAGPSICALSRSGDKSGNDIESRFNTWFNKLEKDPLTSIGPDGDVRILTGCDIRAYMGGGFYAPIATFQTMAFILDAAITGNTARLFDAYFSDISPKRKADGGLYDDPLHPAAGDGGYAVRCGDGDDVTQKDVTWWREYAQNLTSRSLIFGSYWANKRFICSGWKFKSNWRFTGPFTSPEPRKDASGDPEPGYPAAPTLYLSTRLDHVTPLLSARDMRDVYPGAGLGVLDVGGHTTLGAGATSECIEKLVEEYLETGTVPAEESVCTVDCGPWDEKCEVEYTI</sequence>
<dbReference type="SUPFAM" id="SSF53474">
    <property type="entry name" value="alpha/beta-Hydrolases"/>
    <property type="match status" value="1"/>
</dbReference>
<reference evidence="4 5" key="1">
    <citation type="journal article" date="2016" name="PLoS Pathog.">
        <title>Biosynthesis of antibiotic leucinostatins in bio-control fungus Purpureocillium lilacinum and their inhibition on phytophthora revealed by genome mining.</title>
        <authorList>
            <person name="Wang G."/>
            <person name="Liu Z."/>
            <person name="Lin R."/>
            <person name="Li E."/>
            <person name="Mao Z."/>
            <person name="Ling J."/>
            <person name="Yang Y."/>
            <person name="Yin W.B."/>
            <person name="Xie B."/>
        </authorList>
    </citation>
    <scope>NUCLEOTIDE SEQUENCE [LARGE SCALE GENOMIC DNA]</scope>
    <source>
        <strain evidence="4">170</strain>
    </source>
</reference>
<name>A0A179FRK6_METCM</name>
<dbReference type="PANTHER" id="PTHR43248:SF25">
    <property type="entry name" value="AB HYDROLASE-1 DOMAIN-CONTAINING PROTEIN-RELATED"/>
    <property type="match status" value="1"/>
</dbReference>
<dbReference type="OrthoDB" id="425534at2759"/>
<proteinExistence type="inferred from homology"/>
<dbReference type="InterPro" id="IPR051601">
    <property type="entry name" value="Serine_prot/Carboxylest_S33"/>
</dbReference>
<dbReference type="GO" id="GO:0016787">
    <property type="term" value="F:hydrolase activity"/>
    <property type="evidence" value="ECO:0007669"/>
    <property type="project" value="UniProtKB-KW"/>
</dbReference>
<dbReference type="EMBL" id="LSBJ02000003">
    <property type="protein sequence ID" value="OAQ67723.1"/>
    <property type="molecule type" value="Genomic_DNA"/>
</dbReference>
<evidence type="ECO:0000259" key="3">
    <source>
        <dbReference type="Pfam" id="PF08386"/>
    </source>
</evidence>
<keyword evidence="5" id="KW-1185">Reference proteome</keyword>
<dbReference type="InterPro" id="IPR029058">
    <property type="entry name" value="AB_hydrolase_fold"/>
</dbReference>
<dbReference type="STRING" id="1380566.A0A179FRK6"/>
<feature type="domain" description="Peptidase S33 tripeptidyl aminopeptidase-like C-terminal" evidence="3">
    <location>
        <begin position="454"/>
        <end position="570"/>
    </location>
</feature>
<comment type="caution">
    <text evidence="4">The sequence shown here is derived from an EMBL/GenBank/DDBJ whole genome shotgun (WGS) entry which is preliminary data.</text>
</comment>
<dbReference type="Proteomes" id="UP000078397">
    <property type="component" value="Unassembled WGS sequence"/>
</dbReference>
<evidence type="ECO:0000313" key="4">
    <source>
        <dbReference type="EMBL" id="OAQ67723.1"/>
    </source>
</evidence>
<accession>A0A179FRK6</accession>
<dbReference type="Gene3D" id="3.40.50.1820">
    <property type="entry name" value="alpha/beta hydrolase"/>
    <property type="match status" value="1"/>
</dbReference>
<protein>
    <submittedName>
        <fullName evidence="4">Proteinase</fullName>
    </submittedName>
</protein>
<dbReference type="KEGG" id="pchm:VFPPC_04077"/>
<organism evidence="4 5">
    <name type="scientific">Pochonia chlamydosporia 170</name>
    <dbReference type="NCBI Taxonomy" id="1380566"/>
    <lineage>
        <taxon>Eukaryota</taxon>
        <taxon>Fungi</taxon>
        <taxon>Dikarya</taxon>
        <taxon>Ascomycota</taxon>
        <taxon>Pezizomycotina</taxon>
        <taxon>Sordariomycetes</taxon>
        <taxon>Hypocreomycetidae</taxon>
        <taxon>Hypocreales</taxon>
        <taxon>Clavicipitaceae</taxon>
        <taxon>Pochonia</taxon>
    </lineage>
</organism>